<feature type="transmembrane region" description="Helical" evidence="1">
    <location>
        <begin position="33"/>
        <end position="54"/>
    </location>
</feature>
<name>A0ABT0BZE7_9BACT</name>
<dbReference type="Proteomes" id="UP001165444">
    <property type="component" value="Unassembled WGS sequence"/>
</dbReference>
<accession>A0ABT0BZE7</accession>
<evidence type="ECO:0000313" key="2">
    <source>
        <dbReference type="EMBL" id="MCJ2380142.1"/>
    </source>
</evidence>
<organism evidence="2 3">
    <name type="scientific">Parabacteroides faecalis</name>
    <dbReference type="NCBI Taxonomy" id="2924040"/>
    <lineage>
        <taxon>Bacteria</taxon>
        <taxon>Pseudomonadati</taxon>
        <taxon>Bacteroidota</taxon>
        <taxon>Bacteroidia</taxon>
        <taxon>Bacteroidales</taxon>
        <taxon>Tannerellaceae</taxon>
        <taxon>Parabacteroides</taxon>
    </lineage>
</organism>
<protein>
    <submittedName>
        <fullName evidence="2">Uncharacterized protein</fullName>
    </submittedName>
</protein>
<keyword evidence="1" id="KW-0812">Transmembrane</keyword>
<keyword evidence="1" id="KW-1133">Transmembrane helix</keyword>
<dbReference type="RefSeq" id="WP_022456095.1">
    <property type="nucleotide sequence ID" value="NZ_JAKZMM010000011.1"/>
</dbReference>
<feature type="transmembrane region" description="Helical" evidence="1">
    <location>
        <begin position="7"/>
        <end position="27"/>
    </location>
</feature>
<proteinExistence type="predicted"/>
<evidence type="ECO:0000256" key="1">
    <source>
        <dbReference type="SAM" id="Phobius"/>
    </source>
</evidence>
<gene>
    <name evidence="2" type="ORF">MUN53_05855</name>
</gene>
<dbReference type="EMBL" id="JAKZMM010000011">
    <property type="protein sequence ID" value="MCJ2380142.1"/>
    <property type="molecule type" value="Genomic_DNA"/>
</dbReference>
<reference evidence="2 3" key="1">
    <citation type="submission" date="2022-03" db="EMBL/GenBank/DDBJ databases">
        <title>Parabacteroides sp. nov. isolated from swine feces.</title>
        <authorList>
            <person name="Bak J.E."/>
        </authorList>
    </citation>
    <scope>NUCLEOTIDE SEQUENCE [LARGE SCALE GENOMIC DNA]</scope>
    <source>
        <strain evidence="2 3">AGMB00274</strain>
    </source>
</reference>
<keyword evidence="1" id="KW-0472">Membrane</keyword>
<evidence type="ECO:0000313" key="3">
    <source>
        <dbReference type="Proteomes" id="UP001165444"/>
    </source>
</evidence>
<comment type="caution">
    <text evidence="2">The sequence shown here is derived from an EMBL/GenBank/DDBJ whole genome shotgun (WGS) entry which is preliminary data.</text>
</comment>
<sequence length="60" mass="6434">MKISKDLADAVMMVACIVLVLIGTTTFESASTKAILMTVMAVLAVFMGAVRFWGGKKQTH</sequence>
<keyword evidence="3" id="KW-1185">Reference proteome</keyword>